<proteinExistence type="predicted"/>
<dbReference type="GO" id="GO:0009435">
    <property type="term" value="P:NAD+ biosynthetic process"/>
    <property type="evidence" value="ECO:0007669"/>
    <property type="project" value="TreeGrafter"/>
</dbReference>
<dbReference type="InterPro" id="IPR027417">
    <property type="entry name" value="P-loop_NTPase"/>
</dbReference>
<dbReference type="SUPFAM" id="SSF52540">
    <property type="entry name" value="P-loop containing nucleoside triphosphate hydrolases"/>
    <property type="match status" value="1"/>
</dbReference>
<keyword evidence="1" id="KW-0808">Transferase</keyword>
<reference evidence="1" key="1">
    <citation type="submission" date="2023-06" db="EMBL/GenBank/DDBJ databases">
        <title>Conoideocrella luteorostrata (Hypocreales: Clavicipitaceae), a potential biocontrol fungus for elongate hemlock scale in United States Christmas tree production areas.</title>
        <authorList>
            <person name="Barrett H."/>
            <person name="Lovett B."/>
            <person name="Macias A.M."/>
            <person name="Stajich J.E."/>
            <person name="Kasson M.T."/>
        </authorList>
    </citation>
    <scope>NUCLEOTIDE SEQUENCE</scope>
    <source>
        <strain evidence="1">ARSEF 14590</strain>
    </source>
</reference>
<dbReference type="Gene3D" id="3.40.50.620">
    <property type="entry name" value="HUPs"/>
    <property type="match status" value="1"/>
</dbReference>
<accession>A0AAJ0CYR0</accession>
<protein>
    <submittedName>
        <fullName evidence="1">Nicotinamide/nicotinic acid mononucleotide adenylyltransferase 1</fullName>
        <ecNumber evidence="1">2.7.7.1</ecNumber>
    </submittedName>
</protein>
<dbReference type="InterPro" id="IPR051182">
    <property type="entry name" value="Euk_NMN_adenylyltrnsfrase"/>
</dbReference>
<keyword evidence="2" id="KW-1185">Reference proteome</keyword>
<organism evidence="1 2">
    <name type="scientific">Conoideocrella luteorostrata</name>
    <dbReference type="NCBI Taxonomy" id="1105319"/>
    <lineage>
        <taxon>Eukaryota</taxon>
        <taxon>Fungi</taxon>
        <taxon>Dikarya</taxon>
        <taxon>Ascomycota</taxon>
        <taxon>Pezizomycotina</taxon>
        <taxon>Sordariomycetes</taxon>
        <taxon>Hypocreomycetidae</taxon>
        <taxon>Hypocreales</taxon>
        <taxon>Clavicipitaceae</taxon>
        <taxon>Conoideocrella</taxon>
    </lineage>
</organism>
<dbReference type="AlphaFoldDB" id="A0AAJ0CYR0"/>
<dbReference type="PANTHER" id="PTHR12039">
    <property type="entry name" value="NICOTINAMIDE MONONUCLEOTIDE ADENYLYLTRANSFERASE"/>
    <property type="match status" value="1"/>
</dbReference>
<dbReference type="InterPro" id="IPR014729">
    <property type="entry name" value="Rossmann-like_a/b/a_fold"/>
</dbReference>
<gene>
    <name evidence="1" type="primary">NMA1_1</name>
    <name evidence="1" type="ORF">QQS21_000589</name>
</gene>
<dbReference type="PANTHER" id="PTHR12039:SF0">
    <property type="entry name" value="NICOTINAMIDE-NUCLEOTIDE ADENYLYLTRANSFERASE"/>
    <property type="match status" value="1"/>
</dbReference>
<name>A0AAJ0CYR0_9HYPO</name>
<keyword evidence="1" id="KW-0548">Nucleotidyltransferase</keyword>
<dbReference type="GO" id="GO:0004515">
    <property type="term" value="F:nicotinate-nucleotide adenylyltransferase activity"/>
    <property type="evidence" value="ECO:0007669"/>
    <property type="project" value="TreeGrafter"/>
</dbReference>
<evidence type="ECO:0000313" key="1">
    <source>
        <dbReference type="EMBL" id="KAK2616546.1"/>
    </source>
</evidence>
<dbReference type="EMBL" id="JASWJB010000005">
    <property type="protein sequence ID" value="KAK2616546.1"/>
    <property type="molecule type" value="Genomic_DNA"/>
</dbReference>
<evidence type="ECO:0000313" key="2">
    <source>
        <dbReference type="Proteomes" id="UP001251528"/>
    </source>
</evidence>
<dbReference type="Proteomes" id="UP001251528">
    <property type="component" value="Unassembled WGS sequence"/>
</dbReference>
<dbReference type="GO" id="GO:0000309">
    <property type="term" value="F:nicotinamide-nucleotide adenylyltransferase activity"/>
    <property type="evidence" value="ECO:0007669"/>
    <property type="project" value="UniProtKB-EC"/>
</dbReference>
<dbReference type="EC" id="2.7.7.1" evidence="1"/>
<sequence length="276" mass="30888">MLTKTRHELTFFHKFADIISKNEELQALVVESLITLIKFWSKAHQRFGRGTIERLLNDSWQSLYEFETAMKKLNETVENVKRYALFEAAKAGLLIQGQLHETGLLLATFHLNAENKNIFPADELGIFVLHGHEGSGKTATAQAYAQHFRSCGMYDAIFWKRKTSQGGRLDIAVYISSPKGDHMTRSVLPVMLDGRIPTVLDHFDYEINHVIGGIECANGMSKPAKIMLLPGADLIQTFSTPEVWGIRDVDHILSDFGVSVLERAGTELDSALASLK</sequence>
<comment type="caution">
    <text evidence="1">The sequence shown here is derived from an EMBL/GenBank/DDBJ whole genome shotgun (WGS) entry which is preliminary data.</text>
</comment>